<accession>A0A2M7H2U3</accession>
<evidence type="ECO:0000256" key="6">
    <source>
        <dbReference type="RuleBase" id="RU003943"/>
    </source>
</evidence>
<keyword evidence="5 7" id="KW-0472">Membrane</keyword>
<dbReference type="GO" id="GO:0043190">
    <property type="term" value="C:ATP-binding cassette (ABC) transporter complex"/>
    <property type="evidence" value="ECO:0007669"/>
    <property type="project" value="InterPro"/>
</dbReference>
<dbReference type="Proteomes" id="UP000230292">
    <property type="component" value="Unassembled WGS sequence"/>
</dbReference>
<keyword evidence="3 6" id="KW-0812">Transmembrane</keyword>
<reference evidence="8 9" key="1">
    <citation type="submission" date="2017-09" db="EMBL/GenBank/DDBJ databases">
        <title>Depth-based differentiation of microbial function through sediment-hosted aquifers and enrichment of novel symbionts in the deep terrestrial subsurface.</title>
        <authorList>
            <person name="Probst A.J."/>
            <person name="Ladd B."/>
            <person name="Jarett J.K."/>
            <person name="Geller-Mcgrath D.E."/>
            <person name="Sieber C.M."/>
            <person name="Emerson J.B."/>
            <person name="Anantharaman K."/>
            <person name="Thomas B.C."/>
            <person name="Malmstrom R."/>
            <person name="Stieglmeier M."/>
            <person name="Klingl A."/>
            <person name="Woyke T."/>
            <person name="Ryan C.M."/>
            <person name="Banfield J.F."/>
        </authorList>
    </citation>
    <scope>NUCLEOTIDE SEQUENCE [LARGE SCALE GENOMIC DNA]</scope>
    <source>
        <strain evidence="8">CG15_BIG_FIL_POST_REV_8_21_14_020_45_12</strain>
    </source>
</reference>
<feature type="transmembrane region" description="Helical" evidence="7">
    <location>
        <begin position="63"/>
        <end position="80"/>
    </location>
</feature>
<name>A0A2M7H2U3_9BACT</name>
<dbReference type="AlphaFoldDB" id="A0A2M7H2U3"/>
<gene>
    <name evidence="8" type="ORF">COW24_05075</name>
</gene>
<dbReference type="PANTHER" id="PTHR30477">
    <property type="entry name" value="ABC-TRANSPORTER METAL-BINDING PROTEIN"/>
    <property type="match status" value="1"/>
</dbReference>
<feature type="transmembrane region" description="Helical" evidence="7">
    <location>
        <begin position="219"/>
        <end position="241"/>
    </location>
</feature>
<comment type="caution">
    <text evidence="8">The sequence shown here is derived from an EMBL/GenBank/DDBJ whole genome shotgun (WGS) entry which is preliminary data.</text>
</comment>
<evidence type="ECO:0000256" key="3">
    <source>
        <dbReference type="ARBA" id="ARBA00022692"/>
    </source>
</evidence>
<dbReference type="Pfam" id="PF00950">
    <property type="entry name" value="ABC-3"/>
    <property type="match status" value="1"/>
</dbReference>
<dbReference type="InterPro" id="IPR001626">
    <property type="entry name" value="ABC_TroCD"/>
</dbReference>
<dbReference type="GO" id="GO:0055085">
    <property type="term" value="P:transmembrane transport"/>
    <property type="evidence" value="ECO:0007669"/>
    <property type="project" value="InterPro"/>
</dbReference>
<keyword evidence="4 7" id="KW-1133">Transmembrane helix</keyword>
<evidence type="ECO:0000256" key="2">
    <source>
        <dbReference type="ARBA" id="ARBA00008034"/>
    </source>
</evidence>
<feature type="transmembrane region" description="Helical" evidence="7">
    <location>
        <begin position="194"/>
        <end position="212"/>
    </location>
</feature>
<dbReference type="Gene3D" id="1.10.3470.10">
    <property type="entry name" value="ABC transporter involved in vitamin B12 uptake, BtuC"/>
    <property type="match status" value="1"/>
</dbReference>
<proteinExistence type="inferred from homology"/>
<evidence type="ECO:0000313" key="9">
    <source>
        <dbReference type="Proteomes" id="UP000230292"/>
    </source>
</evidence>
<dbReference type="GO" id="GO:0010043">
    <property type="term" value="P:response to zinc ion"/>
    <property type="evidence" value="ECO:0007669"/>
    <property type="project" value="TreeGrafter"/>
</dbReference>
<feature type="transmembrane region" description="Helical" evidence="7">
    <location>
        <begin position="133"/>
        <end position="151"/>
    </location>
</feature>
<evidence type="ECO:0000256" key="7">
    <source>
        <dbReference type="SAM" id="Phobius"/>
    </source>
</evidence>
<evidence type="ECO:0000313" key="8">
    <source>
        <dbReference type="EMBL" id="PIW36550.1"/>
    </source>
</evidence>
<protein>
    <submittedName>
        <fullName evidence="8">Metal ABC transporter permease</fullName>
    </submittedName>
</protein>
<feature type="transmembrane region" description="Helical" evidence="7">
    <location>
        <begin position="92"/>
        <end position="113"/>
    </location>
</feature>
<dbReference type="SUPFAM" id="SSF81345">
    <property type="entry name" value="ABC transporter involved in vitamin B12 uptake, BtuC"/>
    <property type="match status" value="1"/>
</dbReference>
<comment type="similarity">
    <text evidence="2 6">Belongs to the ABC-3 integral membrane protein family.</text>
</comment>
<sequence>MFLEIFQFEFMQRAFLAGAVIAVIAPLIGNYLVVRRYSLMFDTLAHVGLTGVAIGVLLHTQPVVTAIVVTVLAALGIEYLRERREILGESVLAIFLSGSLALAVVLMSIAGGLNVDLLSFLFGSITTVTSTDLYFILILGAVTILTIVLLYKELFLISFDQELARANGLPVRLLNNLIVVLAAITVALSMRIVGALLIGALMVIPVVAAVQARRSFVQTILISIVIAALSVFFGLIFSYYFDLASGGTIVLHTLAFFALSLLFTRKT</sequence>
<keyword evidence="6" id="KW-0813">Transport</keyword>
<feature type="transmembrane region" description="Helical" evidence="7">
    <location>
        <begin position="12"/>
        <end position="32"/>
    </location>
</feature>
<dbReference type="InterPro" id="IPR037294">
    <property type="entry name" value="ABC_BtuC-like"/>
</dbReference>
<dbReference type="PANTHER" id="PTHR30477:SF0">
    <property type="entry name" value="METAL TRANSPORT SYSTEM MEMBRANE PROTEIN TM_0125-RELATED"/>
    <property type="match status" value="1"/>
</dbReference>
<evidence type="ECO:0000256" key="1">
    <source>
        <dbReference type="ARBA" id="ARBA00004141"/>
    </source>
</evidence>
<organism evidence="8 9">
    <name type="scientific">Candidatus Kerfeldbacteria bacterium CG15_BIG_FIL_POST_REV_8_21_14_020_45_12</name>
    <dbReference type="NCBI Taxonomy" id="2014247"/>
    <lineage>
        <taxon>Bacteria</taxon>
        <taxon>Candidatus Kerfeldiibacteriota</taxon>
    </lineage>
</organism>
<evidence type="ECO:0000256" key="4">
    <source>
        <dbReference type="ARBA" id="ARBA00022989"/>
    </source>
</evidence>
<evidence type="ECO:0000256" key="5">
    <source>
        <dbReference type="ARBA" id="ARBA00023136"/>
    </source>
</evidence>
<dbReference type="EMBL" id="PFGC01000050">
    <property type="protein sequence ID" value="PIW36550.1"/>
    <property type="molecule type" value="Genomic_DNA"/>
</dbReference>
<feature type="transmembrane region" description="Helical" evidence="7">
    <location>
        <begin position="247"/>
        <end position="264"/>
    </location>
</feature>
<comment type="subcellular location">
    <subcellularLocation>
        <location evidence="6">Cell membrane</location>
        <topology evidence="6">Multi-pass membrane protein</topology>
    </subcellularLocation>
    <subcellularLocation>
        <location evidence="1">Membrane</location>
        <topology evidence="1">Multi-pass membrane protein</topology>
    </subcellularLocation>
</comment>